<protein>
    <submittedName>
        <fullName evidence="1">Uncharacterized protein</fullName>
    </submittedName>
</protein>
<organism evidence="1 2">
    <name type="scientific">Hypoxylon rubiginosum</name>
    <dbReference type="NCBI Taxonomy" id="110542"/>
    <lineage>
        <taxon>Eukaryota</taxon>
        <taxon>Fungi</taxon>
        <taxon>Dikarya</taxon>
        <taxon>Ascomycota</taxon>
        <taxon>Pezizomycotina</taxon>
        <taxon>Sordariomycetes</taxon>
        <taxon>Xylariomycetidae</taxon>
        <taxon>Xylariales</taxon>
        <taxon>Hypoxylaceae</taxon>
        <taxon>Hypoxylon</taxon>
    </lineage>
</organism>
<keyword evidence="2" id="KW-1185">Reference proteome</keyword>
<proteinExistence type="predicted"/>
<name>A0ACB9ZJ79_9PEZI</name>
<dbReference type="Proteomes" id="UP001497700">
    <property type="component" value="Unassembled WGS sequence"/>
</dbReference>
<comment type="caution">
    <text evidence="1">The sequence shown here is derived from an EMBL/GenBank/DDBJ whole genome shotgun (WGS) entry which is preliminary data.</text>
</comment>
<gene>
    <name evidence="1" type="ORF">F4820DRAFT_8721</name>
</gene>
<dbReference type="EMBL" id="MU393421">
    <property type="protein sequence ID" value="KAI4871185.1"/>
    <property type="molecule type" value="Genomic_DNA"/>
</dbReference>
<evidence type="ECO:0000313" key="1">
    <source>
        <dbReference type="EMBL" id="KAI4871185.1"/>
    </source>
</evidence>
<evidence type="ECO:0000313" key="2">
    <source>
        <dbReference type="Proteomes" id="UP001497700"/>
    </source>
</evidence>
<sequence>MTTEQPFNTGAGLYSHDETVAAITSYYEFVSRAHAISVGSKLLHPPPEGWPQLTADCDVVACLGLNDEALHLIRHIPYFEFSDSLHILPDVQPKSYIDDQRLMAAARQRSSGEPERASNSEEEDLGRPPPHLVLLGHVAEGREYGHDAWLDTKLGNVVMGNYHRQARPDIGGIPEDGNDPNPDDHSYDNLFRAYGSGGEGCVWRIGTFFAACERNLRELVWMPGMDEGDGGWILADEGESPYAMLDYEHRKRIMRDNGWPGDGWNPDGVVEELDRLLIPTEKAEDEAKGGQ</sequence>
<reference evidence="1 2" key="1">
    <citation type="journal article" date="2022" name="New Phytol.">
        <title>Ecological generalism drives hyperdiversity of secondary metabolite gene clusters in xylarialean endophytes.</title>
        <authorList>
            <person name="Franco M.E.E."/>
            <person name="Wisecaver J.H."/>
            <person name="Arnold A.E."/>
            <person name="Ju Y.M."/>
            <person name="Slot J.C."/>
            <person name="Ahrendt S."/>
            <person name="Moore L.P."/>
            <person name="Eastman K.E."/>
            <person name="Scott K."/>
            <person name="Konkel Z."/>
            <person name="Mondo S.J."/>
            <person name="Kuo A."/>
            <person name="Hayes R.D."/>
            <person name="Haridas S."/>
            <person name="Andreopoulos B."/>
            <person name="Riley R."/>
            <person name="LaButti K."/>
            <person name="Pangilinan J."/>
            <person name="Lipzen A."/>
            <person name="Amirebrahimi M."/>
            <person name="Yan J."/>
            <person name="Adam C."/>
            <person name="Keymanesh K."/>
            <person name="Ng V."/>
            <person name="Louie K."/>
            <person name="Northen T."/>
            <person name="Drula E."/>
            <person name="Henrissat B."/>
            <person name="Hsieh H.M."/>
            <person name="Youens-Clark K."/>
            <person name="Lutzoni F."/>
            <person name="Miadlikowska J."/>
            <person name="Eastwood D.C."/>
            <person name="Hamelin R.C."/>
            <person name="Grigoriev I.V."/>
            <person name="U'Ren J.M."/>
        </authorList>
    </citation>
    <scope>NUCLEOTIDE SEQUENCE [LARGE SCALE GENOMIC DNA]</scope>
    <source>
        <strain evidence="1 2">CBS 119005</strain>
    </source>
</reference>
<accession>A0ACB9ZJ79</accession>